<dbReference type="Proteomes" id="UP001558652">
    <property type="component" value="Unassembled WGS sequence"/>
</dbReference>
<evidence type="ECO:0000256" key="1">
    <source>
        <dbReference type="SAM" id="MobiDB-lite"/>
    </source>
</evidence>
<feature type="region of interest" description="Disordered" evidence="1">
    <location>
        <begin position="90"/>
        <end position="130"/>
    </location>
</feature>
<comment type="caution">
    <text evidence="2">The sequence shown here is derived from an EMBL/GenBank/DDBJ whole genome shotgun (WGS) entry which is preliminary data.</text>
</comment>
<keyword evidence="3" id="KW-1185">Reference proteome</keyword>
<feature type="region of interest" description="Disordered" evidence="1">
    <location>
        <begin position="173"/>
        <end position="204"/>
    </location>
</feature>
<name>A0ABD0YKL6_9HEMI</name>
<feature type="compositionally biased region" description="Basic and acidic residues" evidence="1">
    <location>
        <begin position="118"/>
        <end position="130"/>
    </location>
</feature>
<dbReference type="EMBL" id="JBFDAA010000006">
    <property type="protein sequence ID" value="KAL1131740.1"/>
    <property type="molecule type" value="Genomic_DNA"/>
</dbReference>
<evidence type="ECO:0000313" key="3">
    <source>
        <dbReference type="Proteomes" id="UP001558652"/>
    </source>
</evidence>
<feature type="compositionally biased region" description="Basic and acidic residues" evidence="1">
    <location>
        <begin position="240"/>
        <end position="257"/>
    </location>
</feature>
<sequence>MRPQPLRAGVEAAGVFVVPGREAREPVERRGRPTIQRRPRKILMMPIIVLASSHRREEQRPFCALWSPGGELKASTPSPPPSQGRQLAAQSSAIRSTSIARSPSCPTEHFTKGLSVQVKKESDRKRERKRAREVLIGGGKGCPFVLRCPAPTGPPIGSPEDISPFKRGPPIIGPSVLPPISDPQGDGRPHKTRDPQSLFMGTGGRAYTEQLERETEKAGRLSPVEGGRALFTRHDISATFDKHPLDGRTRAPGERGPTHPLLDSWNFNEAGRGKPRG</sequence>
<feature type="compositionally biased region" description="Low complexity" evidence="1">
    <location>
        <begin position="90"/>
        <end position="104"/>
    </location>
</feature>
<dbReference type="AlphaFoldDB" id="A0ABD0YKL6"/>
<feature type="compositionally biased region" description="Basic and acidic residues" evidence="1">
    <location>
        <begin position="185"/>
        <end position="194"/>
    </location>
</feature>
<proteinExistence type="predicted"/>
<organism evidence="2 3">
    <name type="scientific">Ranatra chinensis</name>
    <dbReference type="NCBI Taxonomy" id="642074"/>
    <lineage>
        <taxon>Eukaryota</taxon>
        <taxon>Metazoa</taxon>
        <taxon>Ecdysozoa</taxon>
        <taxon>Arthropoda</taxon>
        <taxon>Hexapoda</taxon>
        <taxon>Insecta</taxon>
        <taxon>Pterygota</taxon>
        <taxon>Neoptera</taxon>
        <taxon>Paraneoptera</taxon>
        <taxon>Hemiptera</taxon>
        <taxon>Heteroptera</taxon>
        <taxon>Panheteroptera</taxon>
        <taxon>Nepomorpha</taxon>
        <taxon>Nepidae</taxon>
        <taxon>Ranatrinae</taxon>
        <taxon>Ranatra</taxon>
    </lineage>
</organism>
<reference evidence="2 3" key="1">
    <citation type="submission" date="2024-07" db="EMBL/GenBank/DDBJ databases">
        <title>Chromosome-level genome assembly of the water stick insect Ranatra chinensis (Heteroptera: Nepidae).</title>
        <authorList>
            <person name="Liu X."/>
        </authorList>
    </citation>
    <scope>NUCLEOTIDE SEQUENCE [LARGE SCALE GENOMIC DNA]</scope>
    <source>
        <strain evidence="2">Cailab_2021Rc</strain>
        <tissue evidence="2">Muscle</tissue>
    </source>
</reference>
<feature type="region of interest" description="Disordered" evidence="1">
    <location>
        <begin position="240"/>
        <end position="277"/>
    </location>
</feature>
<accession>A0ABD0YKL6</accession>
<gene>
    <name evidence="2" type="ORF">AAG570_011353</name>
</gene>
<protein>
    <submittedName>
        <fullName evidence="2">Uncharacterized protein</fullName>
    </submittedName>
</protein>
<evidence type="ECO:0000313" key="2">
    <source>
        <dbReference type="EMBL" id="KAL1131740.1"/>
    </source>
</evidence>